<dbReference type="AlphaFoldDB" id="A0A9N9UKJ6"/>
<feature type="domain" description="Tyrosine-protein phosphatase" evidence="3">
    <location>
        <begin position="181"/>
        <end position="457"/>
    </location>
</feature>
<dbReference type="InterPro" id="IPR000242">
    <property type="entry name" value="PTP_cat"/>
</dbReference>
<dbReference type="InterPro" id="IPR016130">
    <property type="entry name" value="Tyr_Pase_AS"/>
</dbReference>
<feature type="compositionally biased region" description="Basic residues" evidence="2">
    <location>
        <begin position="1"/>
        <end position="12"/>
    </location>
</feature>
<comment type="similarity">
    <text evidence="1">Belongs to the protein-tyrosine phosphatase family. Non-receptor class subfamily.</text>
</comment>
<organism evidence="5 6">
    <name type="scientific">Clonostachys byssicola</name>
    <dbReference type="NCBI Taxonomy" id="160290"/>
    <lineage>
        <taxon>Eukaryota</taxon>
        <taxon>Fungi</taxon>
        <taxon>Dikarya</taxon>
        <taxon>Ascomycota</taxon>
        <taxon>Pezizomycotina</taxon>
        <taxon>Sordariomycetes</taxon>
        <taxon>Hypocreomycetidae</taxon>
        <taxon>Hypocreales</taxon>
        <taxon>Bionectriaceae</taxon>
        <taxon>Clonostachys</taxon>
    </lineage>
</organism>
<dbReference type="PROSITE" id="PS50056">
    <property type="entry name" value="TYR_PHOSPHATASE_2"/>
    <property type="match status" value="1"/>
</dbReference>
<dbReference type="EMBL" id="CABFNO020001479">
    <property type="protein sequence ID" value="CAG9991442.1"/>
    <property type="molecule type" value="Genomic_DNA"/>
</dbReference>
<proteinExistence type="inferred from homology"/>
<dbReference type="SMART" id="SM00194">
    <property type="entry name" value="PTPc"/>
    <property type="match status" value="1"/>
</dbReference>
<feature type="compositionally biased region" description="Low complexity" evidence="2">
    <location>
        <begin position="71"/>
        <end position="81"/>
    </location>
</feature>
<protein>
    <submittedName>
        <fullName evidence="5">Uncharacterized protein</fullName>
    </submittedName>
</protein>
<evidence type="ECO:0000313" key="5">
    <source>
        <dbReference type="EMBL" id="CAG9991442.1"/>
    </source>
</evidence>
<evidence type="ECO:0000256" key="2">
    <source>
        <dbReference type="SAM" id="MobiDB-lite"/>
    </source>
</evidence>
<feature type="compositionally biased region" description="Acidic residues" evidence="2">
    <location>
        <begin position="497"/>
        <end position="509"/>
    </location>
</feature>
<dbReference type="PANTHER" id="PTHR19134:SF449">
    <property type="entry name" value="TYROSINE-PROTEIN PHOSPHATASE 1"/>
    <property type="match status" value="1"/>
</dbReference>
<dbReference type="OrthoDB" id="10253954at2759"/>
<dbReference type="InterPro" id="IPR050348">
    <property type="entry name" value="Protein-Tyr_Phosphatase"/>
</dbReference>
<dbReference type="InterPro" id="IPR003595">
    <property type="entry name" value="Tyr_Pase_cat"/>
</dbReference>
<dbReference type="PANTHER" id="PTHR19134">
    <property type="entry name" value="RECEPTOR-TYPE TYROSINE-PROTEIN PHOSPHATASE"/>
    <property type="match status" value="1"/>
</dbReference>
<accession>A0A9N9UKJ6</accession>
<dbReference type="InterPro" id="IPR029021">
    <property type="entry name" value="Prot-tyrosine_phosphatase-like"/>
</dbReference>
<feature type="compositionally biased region" description="Basic and acidic residues" evidence="2">
    <location>
        <begin position="107"/>
        <end position="120"/>
    </location>
</feature>
<dbReference type="CDD" id="cd18533">
    <property type="entry name" value="PTP_fungal"/>
    <property type="match status" value="1"/>
</dbReference>
<reference evidence="5" key="1">
    <citation type="submission" date="2021-10" db="EMBL/GenBank/DDBJ databases">
        <authorList>
            <person name="Piombo E."/>
        </authorList>
    </citation>
    <scope>NUCLEOTIDE SEQUENCE</scope>
</reference>
<name>A0A9N9UKJ6_9HYPO</name>
<sequence length="524" mass="59316">MDKIPKLRRKPKPPTIETQVDRTSTDTNESFNSTSTAPVSATEGKPRKQPFPKSPFRSFRLRTSGKRARESSPANSSASSSVPPPTDRIPLEGVKVPRNALTTLDVPTERAGKMSEDSHSSDPGPERPSFLDLSRQDIDSKLNELNWDERIRAMAGQRSDNSEWKWGVFKQPDVEEKGLMDRYINIKPWNHNRIKLKVPEGQLDYVNASSITLSSPSDSSRPTLRYIAMQGPTEPSIPYVWRMIVEQVESPIVIVQLTTMVEGGILKCNQYFPDTNDEDRTWTLNEENVWDDGWTAKLTLESTEELAHGTIEKRKFLLQVEGEENPRVVWHFLYLRWPDFGVPAIGDIDSFFELMKLSREHSSPNGPRVIHCSAGVGRTGTFIALEHLIRELDVGGLVSSSPPKLQEAPGLRHRQQQQQEQKGDPIFQTVDSLRQQRRGMVQGEFQYRFLYEVMRKLWQDRYGAFPDADEDEDMTDGGVKIKSKTPGSQDPFFDPDKNDDEGDDDDNDDGGGAVVKPNAKTFRS</sequence>
<gene>
    <name evidence="5" type="ORF">CBYS24578_00006236</name>
</gene>
<dbReference type="PROSITE" id="PS50055">
    <property type="entry name" value="TYR_PHOSPHATASE_PTP"/>
    <property type="match status" value="1"/>
</dbReference>
<dbReference type="InterPro" id="IPR000387">
    <property type="entry name" value="Tyr_Pase_dom"/>
</dbReference>
<feature type="region of interest" description="Disordered" evidence="2">
    <location>
        <begin position="399"/>
        <end position="426"/>
    </location>
</feature>
<comment type="caution">
    <text evidence="5">The sequence shown here is derived from an EMBL/GenBank/DDBJ whole genome shotgun (WGS) entry which is preliminary data.</text>
</comment>
<evidence type="ECO:0000259" key="3">
    <source>
        <dbReference type="PROSITE" id="PS50055"/>
    </source>
</evidence>
<feature type="domain" description="Tyrosine specific protein phosphatases" evidence="4">
    <location>
        <begin position="349"/>
        <end position="448"/>
    </location>
</feature>
<dbReference type="PROSITE" id="PS00383">
    <property type="entry name" value="TYR_PHOSPHATASE_1"/>
    <property type="match status" value="1"/>
</dbReference>
<evidence type="ECO:0000256" key="1">
    <source>
        <dbReference type="ARBA" id="ARBA00009649"/>
    </source>
</evidence>
<dbReference type="Pfam" id="PF00102">
    <property type="entry name" value="Y_phosphatase"/>
    <property type="match status" value="2"/>
</dbReference>
<evidence type="ECO:0000259" key="4">
    <source>
        <dbReference type="PROSITE" id="PS50056"/>
    </source>
</evidence>
<feature type="region of interest" description="Disordered" evidence="2">
    <location>
        <begin position="1"/>
        <end position="135"/>
    </location>
</feature>
<dbReference type="GO" id="GO:0004725">
    <property type="term" value="F:protein tyrosine phosphatase activity"/>
    <property type="evidence" value="ECO:0007669"/>
    <property type="project" value="InterPro"/>
</dbReference>
<dbReference type="PRINTS" id="PR00700">
    <property type="entry name" value="PRTYPHPHTASE"/>
</dbReference>
<feature type="region of interest" description="Disordered" evidence="2">
    <location>
        <begin position="467"/>
        <end position="524"/>
    </location>
</feature>
<dbReference type="SMART" id="SM00404">
    <property type="entry name" value="PTPc_motif"/>
    <property type="match status" value="1"/>
</dbReference>
<feature type="compositionally biased region" description="Polar residues" evidence="2">
    <location>
        <begin position="25"/>
        <end position="39"/>
    </location>
</feature>
<keyword evidence="6" id="KW-1185">Reference proteome</keyword>
<dbReference type="Proteomes" id="UP000754883">
    <property type="component" value="Unassembled WGS sequence"/>
</dbReference>
<evidence type="ECO:0000313" key="6">
    <source>
        <dbReference type="Proteomes" id="UP000754883"/>
    </source>
</evidence>
<dbReference type="Gene3D" id="3.90.190.10">
    <property type="entry name" value="Protein tyrosine phosphatase superfamily"/>
    <property type="match status" value="1"/>
</dbReference>
<dbReference type="SUPFAM" id="SSF52799">
    <property type="entry name" value="(Phosphotyrosine protein) phosphatases II"/>
    <property type="match status" value="1"/>
</dbReference>